<organism evidence="1 2">
    <name type="scientific">Arachis hypogaea</name>
    <name type="common">Peanut</name>
    <dbReference type="NCBI Taxonomy" id="3818"/>
    <lineage>
        <taxon>Eukaryota</taxon>
        <taxon>Viridiplantae</taxon>
        <taxon>Streptophyta</taxon>
        <taxon>Embryophyta</taxon>
        <taxon>Tracheophyta</taxon>
        <taxon>Spermatophyta</taxon>
        <taxon>Magnoliopsida</taxon>
        <taxon>eudicotyledons</taxon>
        <taxon>Gunneridae</taxon>
        <taxon>Pentapetalae</taxon>
        <taxon>rosids</taxon>
        <taxon>fabids</taxon>
        <taxon>Fabales</taxon>
        <taxon>Fabaceae</taxon>
        <taxon>Papilionoideae</taxon>
        <taxon>50 kb inversion clade</taxon>
        <taxon>dalbergioids sensu lato</taxon>
        <taxon>Dalbergieae</taxon>
        <taxon>Pterocarpus clade</taxon>
        <taxon>Arachis</taxon>
    </lineage>
</organism>
<proteinExistence type="predicted"/>
<name>A0A445DTA6_ARAHY</name>
<evidence type="ECO:0000313" key="2">
    <source>
        <dbReference type="Proteomes" id="UP000289738"/>
    </source>
</evidence>
<protein>
    <submittedName>
        <fullName evidence="1">Uncharacterized protein</fullName>
    </submittedName>
</protein>
<dbReference type="AlphaFoldDB" id="A0A445DTA6"/>
<gene>
    <name evidence="1" type="ORF">Ahy_A03g012366</name>
</gene>
<evidence type="ECO:0000313" key="1">
    <source>
        <dbReference type="EMBL" id="RYR66377.1"/>
    </source>
</evidence>
<dbReference type="Proteomes" id="UP000289738">
    <property type="component" value="Chromosome A03"/>
</dbReference>
<dbReference type="EMBL" id="SDMP01000003">
    <property type="protein sequence ID" value="RYR66377.1"/>
    <property type="molecule type" value="Genomic_DNA"/>
</dbReference>
<sequence length="100" mass="11750">MEIEAADLKEVNYVEEEVSDEFYKWVKARRNKSWNLFRENALKEYNSEENIAVINASVDGSGQNPWPRITPVQNQLQITTSWPSSWLYVSDEQLHIFSQI</sequence>
<comment type="caution">
    <text evidence="1">The sequence shown here is derived from an EMBL/GenBank/DDBJ whole genome shotgun (WGS) entry which is preliminary data.</text>
</comment>
<accession>A0A445DTA6</accession>
<reference evidence="1 2" key="1">
    <citation type="submission" date="2019-01" db="EMBL/GenBank/DDBJ databases">
        <title>Sequencing of cultivated peanut Arachis hypogaea provides insights into genome evolution and oil improvement.</title>
        <authorList>
            <person name="Chen X."/>
        </authorList>
    </citation>
    <scope>NUCLEOTIDE SEQUENCE [LARGE SCALE GENOMIC DNA]</scope>
    <source>
        <strain evidence="2">cv. Fuhuasheng</strain>
        <tissue evidence="1">Leaves</tissue>
    </source>
</reference>
<keyword evidence="2" id="KW-1185">Reference proteome</keyword>